<dbReference type="PANTHER" id="PTHR44013">
    <property type="entry name" value="ZINC-TYPE ALCOHOL DEHYDROGENASE-LIKE PROTEIN C16A3.02C"/>
    <property type="match status" value="1"/>
</dbReference>
<dbReference type="PANTHER" id="PTHR44013:SF1">
    <property type="entry name" value="ZINC-TYPE ALCOHOL DEHYDROGENASE-LIKE PROTEIN C16A3.02C"/>
    <property type="match status" value="1"/>
</dbReference>
<dbReference type="InterPro" id="IPR052733">
    <property type="entry name" value="Chloroplast_QOR"/>
</dbReference>
<evidence type="ECO:0000259" key="1">
    <source>
        <dbReference type="SMART" id="SM00829"/>
    </source>
</evidence>
<gene>
    <name evidence="2" type="ORF">FHS16_005437</name>
</gene>
<name>A0A7W5CEC4_9BACL</name>
<dbReference type="InterPro" id="IPR011032">
    <property type="entry name" value="GroES-like_sf"/>
</dbReference>
<evidence type="ECO:0000313" key="2">
    <source>
        <dbReference type="EMBL" id="MBB3155329.1"/>
    </source>
</evidence>
<organism evidence="2 3">
    <name type="scientific">Paenibacillus endophyticus</name>
    <dbReference type="NCBI Taxonomy" id="1294268"/>
    <lineage>
        <taxon>Bacteria</taxon>
        <taxon>Bacillati</taxon>
        <taxon>Bacillota</taxon>
        <taxon>Bacilli</taxon>
        <taxon>Bacillales</taxon>
        <taxon>Paenibacillaceae</taxon>
        <taxon>Paenibacillus</taxon>
    </lineage>
</organism>
<dbReference type="PROSITE" id="PS01162">
    <property type="entry name" value="QOR_ZETA_CRYSTAL"/>
    <property type="match status" value="1"/>
</dbReference>
<dbReference type="Pfam" id="PF08240">
    <property type="entry name" value="ADH_N"/>
    <property type="match status" value="1"/>
</dbReference>
<keyword evidence="3" id="KW-1185">Reference proteome</keyword>
<dbReference type="SUPFAM" id="SSF50129">
    <property type="entry name" value="GroES-like"/>
    <property type="match status" value="1"/>
</dbReference>
<dbReference type="GO" id="GO:0016491">
    <property type="term" value="F:oxidoreductase activity"/>
    <property type="evidence" value="ECO:0007669"/>
    <property type="project" value="InterPro"/>
</dbReference>
<dbReference type="InterPro" id="IPR020843">
    <property type="entry name" value="ER"/>
</dbReference>
<dbReference type="Gene3D" id="3.90.180.10">
    <property type="entry name" value="Medium-chain alcohol dehydrogenases, catalytic domain"/>
    <property type="match status" value="1"/>
</dbReference>
<sequence>MRTSISMGRDEYITTPMMKAIQVREYGGPEVLKLEEISRPRPLAGEVLVRIAYAAAIPLDWKIRKGWLQRVFVKTMPYTPGTSVSGIVEAAGEGVAGFQPGDRVFGNVNGGYAEYGIAPAHDLVLMPSHLSFEDAATIKGGAESAWKALFSEGELEAGQTVLIHAAAGGVGQFAVQLAKWKGAAVIATASSRNLDFVKALGADEVIDYTATPFENVAKNVDLVVDSVGGDTEERSWPVIKQGGKLVALTQAPSAQQAEQYGIKAMFNTKFPTTEDLQTIAQFLADGMITAQIDSIYPLSEAAQAHEKSESRHGRGRIVLKVQ</sequence>
<comment type="caution">
    <text evidence="2">The sequence shown here is derived from an EMBL/GenBank/DDBJ whole genome shotgun (WGS) entry which is preliminary data.</text>
</comment>
<dbReference type="Gene3D" id="3.40.50.720">
    <property type="entry name" value="NAD(P)-binding Rossmann-like Domain"/>
    <property type="match status" value="1"/>
</dbReference>
<reference evidence="2 3" key="1">
    <citation type="submission" date="2020-08" db="EMBL/GenBank/DDBJ databases">
        <title>Genomic Encyclopedia of Type Strains, Phase III (KMG-III): the genomes of soil and plant-associated and newly described type strains.</title>
        <authorList>
            <person name="Whitman W."/>
        </authorList>
    </citation>
    <scope>NUCLEOTIDE SEQUENCE [LARGE SCALE GENOMIC DNA]</scope>
    <source>
        <strain evidence="2 3">CECT 8234</strain>
    </source>
</reference>
<dbReference type="Pfam" id="PF13602">
    <property type="entry name" value="ADH_zinc_N_2"/>
    <property type="match status" value="1"/>
</dbReference>
<dbReference type="EMBL" id="JACHXW010000023">
    <property type="protein sequence ID" value="MBB3155329.1"/>
    <property type="molecule type" value="Genomic_DNA"/>
</dbReference>
<protein>
    <submittedName>
        <fullName evidence="2">NADPH:quinone reductase-like Zn-dependent oxidoreductase</fullName>
    </submittedName>
</protein>
<dbReference type="InterPro" id="IPR013154">
    <property type="entry name" value="ADH-like_N"/>
</dbReference>
<dbReference type="CDD" id="cd05289">
    <property type="entry name" value="MDR_like_2"/>
    <property type="match status" value="1"/>
</dbReference>
<evidence type="ECO:0000313" key="3">
    <source>
        <dbReference type="Proteomes" id="UP000518605"/>
    </source>
</evidence>
<dbReference type="SMART" id="SM00829">
    <property type="entry name" value="PKS_ER"/>
    <property type="match status" value="1"/>
</dbReference>
<dbReference type="InterPro" id="IPR036291">
    <property type="entry name" value="NAD(P)-bd_dom_sf"/>
</dbReference>
<proteinExistence type="predicted"/>
<feature type="domain" description="Enoyl reductase (ER)" evidence="1">
    <location>
        <begin position="27"/>
        <end position="319"/>
    </location>
</feature>
<accession>A0A7W5CEC4</accession>
<dbReference type="GO" id="GO:0008270">
    <property type="term" value="F:zinc ion binding"/>
    <property type="evidence" value="ECO:0007669"/>
    <property type="project" value="InterPro"/>
</dbReference>
<dbReference type="AlphaFoldDB" id="A0A7W5CEC4"/>
<dbReference type="RefSeq" id="WP_246431980.1">
    <property type="nucleotide sequence ID" value="NZ_CBCSLB010000021.1"/>
</dbReference>
<dbReference type="InterPro" id="IPR002364">
    <property type="entry name" value="Quin_OxRdtase/zeta-crystal_CS"/>
</dbReference>
<dbReference type="Proteomes" id="UP000518605">
    <property type="component" value="Unassembled WGS sequence"/>
</dbReference>
<dbReference type="SUPFAM" id="SSF51735">
    <property type="entry name" value="NAD(P)-binding Rossmann-fold domains"/>
    <property type="match status" value="1"/>
</dbReference>